<dbReference type="Proteomes" id="UP001188597">
    <property type="component" value="Unassembled WGS sequence"/>
</dbReference>
<feature type="region of interest" description="Disordered" evidence="1">
    <location>
        <begin position="110"/>
        <end position="143"/>
    </location>
</feature>
<gene>
    <name evidence="2" type="ORF">RJ639_014590</name>
</gene>
<reference evidence="2" key="1">
    <citation type="submission" date="2022-12" db="EMBL/GenBank/DDBJ databases">
        <title>Draft genome assemblies for two species of Escallonia (Escalloniales).</title>
        <authorList>
            <person name="Chanderbali A."/>
            <person name="Dervinis C."/>
            <person name="Anghel I."/>
            <person name="Soltis D."/>
            <person name="Soltis P."/>
            <person name="Zapata F."/>
        </authorList>
    </citation>
    <scope>NUCLEOTIDE SEQUENCE</scope>
    <source>
        <strain evidence="2">UCBG64.0493</strain>
        <tissue evidence="2">Leaf</tissue>
    </source>
</reference>
<dbReference type="EMBL" id="JAVXUP010001816">
    <property type="protein sequence ID" value="KAK3007861.1"/>
    <property type="molecule type" value="Genomic_DNA"/>
</dbReference>
<keyword evidence="3" id="KW-1185">Reference proteome</keyword>
<accession>A0AA89APK1</accession>
<dbReference type="PANTHER" id="PTHR35686">
    <property type="entry name" value="KINETOCHORE PROTEIN"/>
    <property type="match status" value="1"/>
</dbReference>
<dbReference type="AlphaFoldDB" id="A0AA89APK1"/>
<name>A0AA89APK1_9ASTE</name>
<dbReference type="PANTHER" id="PTHR35686:SF1">
    <property type="entry name" value="KINETOCHORE PROTEIN"/>
    <property type="match status" value="1"/>
</dbReference>
<feature type="compositionally biased region" description="Polar residues" evidence="1">
    <location>
        <begin position="10"/>
        <end position="23"/>
    </location>
</feature>
<organism evidence="2 3">
    <name type="scientific">Escallonia herrerae</name>
    <dbReference type="NCBI Taxonomy" id="1293975"/>
    <lineage>
        <taxon>Eukaryota</taxon>
        <taxon>Viridiplantae</taxon>
        <taxon>Streptophyta</taxon>
        <taxon>Embryophyta</taxon>
        <taxon>Tracheophyta</taxon>
        <taxon>Spermatophyta</taxon>
        <taxon>Magnoliopsida</taxon>
        <taxon>eudicotyledons</taxon>
        <taxon>Gunneridae</taxon>
        <taxon>Pentapetalae</taxon>
        <taxon>asterids</taxon>
        <taxon>campanulids</taxon>
        <taxon>Escalloniales</taxon>
        <taxon>Escalloniaceae</taxon>
        <taxon>Escallonia</taxon>
    </lineage>
</organism>
<feature type="region of interest" description="Disordered" evidence="1">
    <location>
        <begin position="1"/>
        <end position="24"/>
    </location>
</feature>
<sequence>MSDAHELNHSTEPTSSSQMSQAGLRTVEDVENRVFNNEGDLSRFPRRASMFNLDDEIISDDEIHHLGSETIQKVFLPKSGSITKNGACTWSAATREAEELVHLIGNAGCSSSNDVSAKANRSAKGGKGKKPKFSFHFQSRKNDHPSAVKIRDETHMSSTVFPLQEVTESVDHRNREHSMSEILEFFQEGKVEQSEICALPTEKALRNDNRRHFIVEVQENNGLRIRNFREVSSQLSISLAFMGLCFKADLLFLQGNVTKGGRTRLVLRRNASQMSDRNMDDDVTLEDFVSGPSSDDEDDRGLKLIIPEPKTKSMADQFQEVLGAYSLNEAGVVFALPGQPSTGLYGKLQQVMQSEKERDMEFLKSSHAEVCLNDVGSCIDVRIMSKHLEAKLNVCSCSVAGDDEVYMWTLSIHSKLLVHESLLLCPSQQGSQWMDNHKMRLESGGRTLTVIFSLRSCSDIELEVGKVIRIHPPWKEVAIVGKDETIILSTYFTQKGT</sequence>
<feature type="compositionally biased region" description="Basic residues" evidence="1">
    <location>
        <begin position="124"/>
        <end position="133"/>
    </location>
</feature>
<protein>
    <submittedName>
        <fullName evidence="2">Uncharacterized protein</fullName>
    </submittedName>
</protein>
<proteinExistence type="predicted"/>
<evidence type="ECO:0000313" key="3">
    <source>
        <dbReference type="Proteomes" id="UP001188597"/>
    </source>
</evidence>
<evidence type="ECO:0000256" key="1">
    <source>
        <dbReference type="SAM" id="MobiDB-lite"/>
    </source>
</evidence>
<comment type="caution">
    <text evidence="2">The sequence shown here is derived from an EMBL/GenBank/DDBJ whole genome shotgun (WGS) entry which is preliminary data.</text>
</comment>
<evidence type="ECO:0000313" key="2">
    <source>
        <dbReference type="EMBL" id="KAK3007861.1"/>
    </source>
</evidence>